<evidence type="ECO:0000256" key="3">
    <source>
        <dbReference type="ARBA" id="ARBA00022771"/>
    </source>
</evidence>
<dbReference type="EMBL" id="JAEFBK010000009">
    <property type="protein sequence ID" value="KAG7568656.1"/>
    <property type="molecule type" value="Genomic_DNA"/>
</dbReference>
<comment type="similarity">
    <text evidence="1 6">Belongs to the FHY3/FAR1 family.</text>
</comment>
<dbReference type="PANTHER" id="PTHR31669:SF280">
    <property type="entry name" value="PROTEIN FAR1-RELATED SEQUENCE 2"/>
    <property type="match status" value="1"/>
</dbReference>
<dbReference type="InterPro" id="IPR004330">
    <property type="entry name" value="FAR1_DNA_bnd_dom"/>
</dbReference>
<evidence type="ECO:0000259" key="7">
    <source>
        <dbReference type="PROSITE" id="PS50966"/>
    </source>
</evidence>
<organism evidence="8 9">
    <name type="scientific">Arabidopsis thaliana x Arabidopsis arenosa</name>
    <dbReference type="NCBI Taxonomy" id="1240361"/>
    <lineage>
        <taxon>Eukaryota</taxon>
        <taxon>Viridiplantae</taxon>
        <taxon>Streptophyta</taxon>
        <taxon>Embryophyta</taxon>
        <taxon>Tracheophyta</taxon>
        <taxon>Spermatophyta</taxon>
        <taxon>Magnoliopsida</taxon>
        <taxon>eudicotyledons</taxon>
        <taxon>Gunneridae</taxon>
        <taxon>Pentapetalae</taxon>
        <taxon>rosids</taxon>
        <taxon>malvids</taxon>
        <taxon>Brassicales</taxon>
        <taxon>Brassicaceae</taxon>
        <taxon>Camelineae</taxon>
        <taxon>Arabidopsis</taxon>
    </lineage>
</organism>
<evidence type="ECO:0000256" key="6">
    <source>
        <dbReference type="RuleBase" id="RU367018"/>
    </source>
</evidence>
<dbReference type="Pfam" id="PF03101">
    <property type="entry name" value="FAR1"/>
    <property type="match status" value="1"/>
</dbReference>
<evidence type="ECO:0000256" key="4">
    <source>
        <dbReference type="ARBA" id="ARBA00022833"/>
    </source>
</evidence>
<dbReference type="PANTHER" id="PTHR31669">
    <property type="entry name" value="PROTEIN FAR1-RELATED SEQUENCE 10-RELATED"/>
    <property type="match status" value="1"/>
</dbReference>
<keyword evidence="3 5" id="KW-0863">Zinc-finger</keyword>
<sequence length="841" mass="96128">MDVEDVQIDLLTRSGNVDVFCEASTSGNVSRSLEHFATVSELRNGMEFESKEAAYYFYREYARSVGFGITIKASRRSKRSGKFIDVKIACSRFGTKREKSAAINPRSCPKTGCKAGLHMKRKEDEKWVIYNFVKEHNHEICPDDFYVSIRGKNKPAGALTNQKKGLQLALEEEDLKLLLEHFMDMQDKQPGSFYAVDFDSDKHVRNVFWLDAKAKHDYCSFSDVVLFDTFYVRNGFRIPFAPFIGVSHHRQYVLLGCALIGEESESTYSWLFRTWLKAVGGQAPGVMITDQDKLLGDIVVEVFPDARHIFSLWSVLSKIPEMLNPFVSQDDGFMESFRNCVHISLTDEQFERRWSNMTSKFELNENEWVQLLFRDRKKWVPHYFHGICLAGLSGPERSSSIASHFDKYMNSEATFKDFFELYMKFLQYRCDVEAKDDLESQRKQPTLRSSLAFEKQLSLIYTDAAFKKFQAEVPGVVSCQLQKEREDGTTTIFRIEDFEERQNFFVALNKELLDASCSCHLFEYQGFLCKHAILVLQSSDVSCIPSQYILKRWSKKGNNKEDKNDTCATIHNRMARFDDLCRRFVKLGVVASLSDESYKTALKLLEETRKHCASMDNSPKFPSEPDKLMTGGSIGLENKGVLDCASNLSKKKKIQKKRKVYCRAEDATNRSEELRQETEQVSPRAPMFENCYIPQANMEEPELGSRATTLGVYYSTQQTIQGFSSVSSVQDGYYGHPPTMQAMGNMHLIHGRMSQYETQVTQPSMQGAFQGQTGFRGSAIRGCYDIEETLHGMVCTHTLVTLVKTLYCHKRKKKKNEPNSSNCFLLTISTSSFSDNGVLTV</sequence>
<keyword evidence="6" id="KW-0539">Nucleus</keyword>
<dbReference type="SMART" id="SM00575">
    <property type="entry name" value="ZnF_PMZ"/>
    <property type="match status" value="1"/>
</dbReference>
<evidence type="ECO:0000256" key="5">
    <source>
        <dbReference type="PROSITE-ProRule" id="PRU00325"/>
    </source>
</evidence>
<dbReference type="GO" id="GO:0008270">
    <property type="term" value="F:zinc ion binding"/>
    <property type="evidence" value="ECO:0007669"/>
    <property type="project" value="UniProtKB-UniRule"/>
</dbReference>
<evidence type="ECO:0000256" key="1">
    <source>
        <dbReference type="ARBA" id="ARBA00005889"/>
    </source>
</evidence>
<dbReference type="PROSITE" id="PS50966">
    <property type="entry name" value="ZF_SWIM"/>
    <property type="match status" value="1"/>
</dbReference>
<dbReference type="Pfam" id="PF04434">
    <property type="entry name" value="SWIM"/>
    <property type="match status" value="1"/>
</dbReference>
<dbReference type="AlphaFoldDB" id="A0A8T2A6U8"/>
<comment type="subcellular location">
    <subcellularLocation>
        <location evidence="6">Nucleus</location>
    </subcellularLocation>
</comment>
<proteinExistence type="inferred from homology"/>
<keyword evidence="2 6" id="KW-0479">Metal-binding</keyword>
<dbReference type="GO" id="GO:0005634">
    <property type="term" value="C:nucleus"/>
    <property type="evidence" value="ECO:0007669"/>
    <property type="project" value="UniProtKB-SubCell"/>
</dbReference>
<evidence type="ECO:0000313" key="8">
    <source>
        <dbReference type="EMBL" id="KAG7568656.1"/>
    </source>
</evidence>
<dbReference type="GO" id="GO:0006355">
    <property type="term" value="P:regulation of DNA-templated transcription"/>
    <property type="evidence" value="ECO:0007669"/>
    <property type="project" value="UniProtKB-UniRule"/>
</dbReference>
<dbReference type="InterPro" id="IPR018289">
    <property type="entry name" value="MULE_transposase_dom"/>
</dbReference>
<keyword evidence="4 6" id="KW-0862">Zinc</keyword>
<accession>A0A8T2A6U8</accession>
<dbReference type="Proteomes" id="UP000694240">
    <property type="component" value="Chromosome 9"/>
</dbReference>
<name>A0A8T2A6U8_9BRAS</name>
<protein>
    <recommendedName>
        <fullName evidence="6">Protein FAR1-RELATED SEQUENCE</fullName>
    </recommendedName>
</protein>
<dbReference type="Pfam" id="PF10551">
    <property type="entry name" value="MULE"/>
    <property type="match status" value="1"/>
</dbReference>
<dbReference type="InterPro" id="IPR006564">
    <property type="entry name" value="Znf_PMZ"/>
</dbReference>
<gene>
    <name evidence="8" type="ORF">ISN45_Aa04g014600</name>
</gene>
<dbReference type="InterPro" id="IPR007527">
    <property type="entry name" value="Znf_SWIM"/>
</dbReference>
<keyword evidence="9" id="KW-1185">Reference proteome</keyword>
<feature type="domain" description="SWIM-type" evidence="7">
    <location>
        <begin position="504"/>
        <end position="540"/>
    </location>
</feature>
<evidence type="ECO:0000313" key="9">
    <source>
        <dbReference type="Proteomes" id="UP000694240"/>
    </source>
</evidence>
<reference evidence="8 9" key="1">
    <citation type="submission" date="2020-12" db="EMBL/GenBank/DDBJ databases">
        <title>Concerted genomic and epigenomic changes stabilize Arabidopsis allopolyploids.</title>
        <authorList>
            <person name="Chen Z."/>
        </authorList>
    </citation>
    <scope>NUCLEOTIDE SEQUENCE [LARGE SCALE GENOMIC DNA]</scope>
    <source>
        <strain evidence="8">Allo738</strain>
        <tissue evidence="8">Leaf</tissue>
    </source>
</reference>
<comment type="caution">
    <text evidence="8">The sequence shown here is derived from an EMBL/GenBank/DDBJ whole genome shotgun (WGS) entry which is preliminary data.</text>
</comment>
<dbReference type="InterPro" id="IPR031052">
    <property type="entry name" value="FHY3/FAR1"/>
</dbReference>
<comment type="function">
    <text evidence="6">Putative transcription activator involved in regulating light control of development.</text>
</comment>
<evidence type="ECO:0000256" key="2">
    <source>
        <dbReference type="ARBA" id="ARBA00022723"/>
    </source>
</evidence>